<feature type="binding site" evidence="8">
    <location>
        <begin position="239"/>
        <end position="240"/>
    </location>
    <ligand>
        <name>NAD(+)</name>
        <dbReference type="ChEBI" id="CHEBI:57540"/>
    </ligand>
</feature>
<feature type="binding site" evidence="8">
    <location>
        <position position="220"/>
    </location>
    <ligand>
        <name>NAD(+)</name>
        <dbReference type="ChEBI" id="CHEBI:57540"/>
    </ligand>
</feature>
<evidence type="ECO:0000256" key="7">
    <source>
        <dbReference type="PIRSR" id="PIRSR000183-2"/>
    </source>
</evidence>
<dbReference type="Proteomes" id="UP000024816">
    <property type="component" value="Unassembled WGS sequence"/>
</dbReference>
<evidence type="ECO:0000256" key="3">
    <source>
        <dbReference type="ARBA" id="ARBA00023002"/>
    </source>
</evidence>
<dbReference type="EC" id="1.4.1.1" evidence="2 5"/>
<proteinExistence type="inferred from homology"/>
<dbReference type="Gene3D" id="3.40.50.720">
    <property type="entry name" value="NAD(P)-binding Rossmann-like Domain"/>
    <property type="match status" value="2"/>
</dbReference>
<feature type="binding site" evidence="8">
    <location>
        <begin position="298"/>
        <end position="301"/>
    </location>
    <ligand>
        <name>NAD(+)</name>
        <dbReference type="ChEBI" id="CHEBI:57540"/>
    </ligand>
</feature>
<keyword evidence="12" id="KW-1185">Reference proteome</keyword>
<evidence type="ECO:0000256" key="2">
    <source>
        <dbReference type="ARBA" id="ARBA00012897"/>
    </source>
</evidence>
<accession>A0A059FKP0</accession>
<dbReference type="InterPro" id="IPR007886">
    <property type="entry name" value="AlaDH/PNT_N"/>
</dbReference>
<dbReference type="PANTHER" id="PTHR42795:SF1">
    <property type="entry name" value="ALANINE DEHYDROGENASE"/>
    <property type="match status" value="1"/>
</dbReference>
<dbReference type="InterPro" id="IPR007698">
    <property type="entry name" value="AlaDH/PNT_NAD(H)-bd"/>
</dbReference>
<dbReference type="PIRSF" id="PIRSF000183">
    <property type="entry name" value="Alanine_dh"/>
    <property type="match status" value="1"/>
</dbReference>
<dbReference type="NCBIfam" id="TIGR00518">
    <property type="entry name" value="alaDH"/>
    <property type="match status" value="1"/>
</dbReference>
<feature type="binding site" evidence="8">
    <location>
        <begin position="267"/>
        <end position="270"/>
    </location>
    <ligand>
        <name>NAD(+)</name>
        <dbReference type="ChEBI" id="CHEBI:57540"/>
    </ligand>
</feature>
<comment type="similarity">
    <text evidence="1 5">Belongs to the AlaDH/PNT family.</text>
</comment>
<evidence type="ECO:0000256" key="5">
    <source>
        <dbReference type="PIRNR" id="PIRNR000183"/>
    </source>
</evidence>
<dbReference type="OrthoDB" id="9804592at2"/>
<keyword evidence="4 5" id="KW-0520">NAD</keyword>
<gene>
    <name evidence="11" type="ORF">HJA_01070</name>
</gene>
<evidence type="ECO:0000256" key="8">
    <source>
        <dbReference type="PIRSR" id="PIRSR000183-3"/>
    </source>
</evidence>
<evidence type="ECO:0000313" key="12">
    <source>
        <dbReference type="Proteomes" id="UP000024816"/>
    </source>
</evidence>
<evidence type="ECO:0000256" key="1">
    <source>
        <dbReference type="ARBA" id="ARBA00005689"/>
    </source>
</evidence>
<feature type="binding site" evidence="7">
    <location>
        <position position="15"/>
    </location>
    <ligand>
        <name>substrate</name>
    </ligand>
</feature>
<evidence type="ECO:0000256" key="4">
    <source>
        <dbReference type="ARBA" id="ARBA00023027"/>
    </source>
</evidence>
<dbReference type="CDD" id="cd05305">
    <property type="entry name" value="L-AlaDH"/>
    <property type="match status" value="1"/>
</dbReference>
<dbReference type="SMART" id="SM01002">
    <property type="entry name" value="AlaDh_PNT_C"/>
    <property type="match status" value="1"/>
</dbReference>
<reference evidence="11 12" key="1">
    <citation type="journal article" date="2014" name="Antonie Van Leeuwenhoek">
        <title>Hyphomonas beringensis sp. nov. and Hyphomonas chukchiensis sp. nov., isolated from surface seawater of the Bering Sea and Chukchi Sea.</title>
        <authorList>
            <person name="Li C."/>
            <person name="Lai Q."/>
            <person name="Li G."/>
            <person name="Dong C."/>
            <person name="Wang J."/>
            <person name="Liao Y."/>
            <person name="Shao Z."/>
        </authorList>
    </citation>
    <scope>NUCLEOTIDE SEQUENCE [LARGE SCALE GENOMIC DNA]</scope>
    <source>
        <strain evidence="11 12">VP2</strain>
    </source>
</reference>
<dbReference type="RefSeq" id="WP_035577143.1">
    <property type="nucleotide sequence ID" value="NZ_ARYJ01000001.1"/>
</dbReference>
<dbReference type="GO" id="GO:0042853">
    <property type="term" value="P:L-alanine catabolic process"/>
    <property type="evidence" value="ECO:0007669"/>
    <property type="project" value="InterPro"/>
</dbReference>
<sequence>MRIGVPTEIKKQESRVGLTPESVGELVRAGHEVAIQDGAGLGSGFQNEDYTAVGAKILPDADAVFKAAELIVKVKEPQPEETARLTPEHTLFTYLHLAPDPVQAEGLKKSGCLAIAYETVTDAQGGLPLLRPMSQVAGRMSMQVAAWALMRTKRGRGILLGGVPGVAPSKVVIIGGGVSGTHAAEIAVGMRADVTVFDRNNRRLDELDSEFRGSLKTMYSTAHSLAEAIKDADLVIGAVLIPGAAAPKLITKAQLKTMKPGAVLVDIAIDQGGCFETSHATTHEDPIYEVDGVLHYCVANMPGAVPRTSTYALNNATLPFVMQIANMGAREAINANPHLANGLTVDGGKIAHEAVAHDLGEEYVRPAWLKG</sequence>
<dbReference type="eggNOG" id="COG0686">
    <property type="taxonomic scope" value="Bacteria"/>
</dbReference>
<dbReference type="InterPro" id="IPR036291">
    <property type="entry name" value="NAD(P)-bd_dom_sf"/>
</dbReference>
<feature type="binding site" evidence="8">
    <location>
        <position position="134"/>
    </location>
    <ligand>
        <name>NAD(+)</name>
        <dbReference type="ChEBI" id="CHEBI:57540"/>
    </ligand>
</feature>
<comment type="catalytic activity">
    <reaction evidence="5">
        <text>L-alanine + NAD(+) + H2O = pyruvate + NH4(+) + NADH + H(+)</text>
        <dbReference type="Rhea" id="RHEA:18405"/>
        <dbReference type="ChEBI" id="CHEBI:15361"/>
        <dbReference type="ChEBI" id="CHEBI:15377"/>
        <dbReference type="ChEBI" id="CHEBI:15378"/>
        <dbReference type="ChEBI" id="CHEBI:28938"/>
        <dbReference type="ChEBI" id="CHEBI:57540"/>
        <dbReference type="ChEBI" id="CHEBI:57945"/>
        <dbReference type="ChEBI" id="CHEBI:57972"/>
        <dbReference type="EC" id="1.4.1.1"/>
    </reaction>
</comment>
<feature type="binding site" evidence="8">
    <location>
        <position position="198"/>
    </location>
    <ligand>
        <name>NAD(+)</name>
        <dbReference type="ChEBI" id="CHEBI:57540"/>
    </ligand>
</feature>
<feature type="active site" description="Proton donor/acceptor" evidence="6">
    <location>
        <position position="96"/>
    </location>
</feature>
<dbReference type="PATRIC" id="fig|1280952.3.peg.219"/>
<dbReference type="GO" id="GO:0005886">
    <property type="term" value="C:plasma membrane"/>
    <property type="evidence" value="ECO:0007669"/>
    <property type="project" value="TreeGrafter"/>
</dbReference>
<dbReference type="SUPFAM" id="SSF52283">
    <property type="entry name" value="Formate/glycerate dehydrogenase catalytic domain-like"/>
    <property type="match status" value="1"/>
</dbReference>
<dbReference type="GO" id="GO:0000166">
    <property type="term" value="F:nucleotide binding"/>
    <property type="evidence" value="ECO:0007669"/>
    <property type="project" value="UniProtKB-KW"/>
</dbReference>
<feature type="binding site" evidence="7">
    <location>
        <position position="75"/>
    </location>
    <ligand>
        <name>substrate</name>
    </ligand>
</feature>
<dbReference type="AlphaFoldDB" id="A0A059FKP0"/>
<feature type="domain" description="Alanine dehydrogenase/pyridine nucleotide transhydrogenase NAD(H)-binding" evidence="9">
    <location>
        <begin position="149"/>
        <end position="297"/>
    </location>
</feature>
<dbReference type="EMBL" id="ARYJ01000001">
    <property type="protein sequence ID" value="KCZ91086.1"/>
    <property type="molecule type" value="Genomic_DNA"/>
</dbReference>
<dbReference type="STRING" id="1280952.HJA_01070"/>
<feature type="active site" description="Proton donor/acceptor" evidence="6">
    <location>
        <position position="270"/>
    </location>
</feature>
<evidence type="ECO:0000259" key="9">
    <source>
        <dbReference type="SMART" id="SM01002"/>
    </source>
</evidence>
<comment type="caution">
    <text evidence="11">The sequence shown here is derived from an EMBL/GenBank/DDBJ whole genome shotgun (WGS) entry which is preliminary data.</text>
</comment>
<dbReference type="InterPro" id="IPR008141">
    <property type="entry name" value="Ala_DH"/>
</dbReference>
<dbReference type="GO" id="GO:0000286">
    <property type="term" value="F:alanine dehydrogenase activity"/>
    <property type="evidence" value="ECO:0007669"/>
    <property type="project" value="UniProtKB-UniRule"/>
</dbReference>
<name>A0A059FKP0_9PROT</name>
<evidence type="ECO:0000313" key="11">
    <source>
        <dbReference type="EMBL" id="KCZ91086.1"/>
    </source>
</evidence>
<organism evidence="11 12">
    <name type="scientific">Hyphomonas jannaschiana VP2</name>
    <dbReference type="NCBI Taxonomy" id="1280952"/>
    <lineage>
        <taxon>Bacteria</taxon>
        <taxon>Pseudomonadati</taxon>
        <taxon>Pseudomonadota</taxon>
        <taxon>Alphaproteobacteria</taxon>
        <taxon>Hyphomonadales</taxon>
        <taxon>Hyphomonadaceae</taxon>
        <taxon>Hyphomonas</taxon>
    </lineage>
</organism>
<dbReference type="SMART" id="SM01003">
    <property type="entry name" value="AlaDh_PNT_N"/>
    <property type="match status" value="1"/>
</dbReference>
<evidence type="ECO:0000256" key="6">
    <source>
        <dbReference type="PIRSR" id="PIRSR000183-1"/>
    </source>
</evidence>
<keyword evidence="8" id="KW-0547">Nucleotide-binding</keyword>
<dbReference type="SUPFAM" id="SSF51735">
    <property type="entry name" value="NAD(P)-binding Rossmann-fold domains"/>
    <property type="match status" value="1"/>
</dbReference>
<protein>
    <recommendedName>
        <fullName evidence="2 5">Alanine dehydrogenase</fullName>
        <ecNumber evidence="2 5">1.4.1.1</ecNumber>
    </recommendedName>
</protein>
<dbReference type="FunFam" id="3.40.50.720:FF:000049">
    <property type="entry name" value="Alanine dehydrogenase"/>
    <property type="match status" value="1"/>
</dbReference>
<keyword evidence="3 5" id="KW-0560">Oxidoreductase</keyword>
<dbReference type="Pfam" id="PF01262">
    <property type="entry name" value="AlaDh_PNT_C"/>
    <property type="match status" value="1"/>
</dbReference>
<feature type="domain" description="Alanine dehydrogenase/pyridine nucleotide transhydrogenase N-terminal" evidence="10">
    <location>
        <begin position="4"/>
        <end position="137"/>
    </location>
</feature>
<dbReference type="Pfam" id="PF05222">
    <property type="entry name" value="AlaDh_PNT_N"/>
    <property type="match status" value="1"/>
</dbReference>
<dbReference type="PANTHER" id="PTHR42795">
    <property type="entry name" value="ALANINE DEHYDROGENASE"/>
    <property type="match status" value="1"/>
</dbReference>
<feature type="binding site" evidence="8">
    <location>
        <position position="203"/>
    </location>
    <ligand>
        <name>NAD(+)</name>
        <dbReference type="ChEBI" id="CHEBI:57540"/>
    </ligand>
</feature>
<evidence type="ECO:0000259" key="10">
    <source>
        <dbReference type="SMART" id="SM01003"/>
    </source>
</evidence>